<evidence type="ECO:0000256" key="1">
    <source>
        <dbReference type="SAM" id="Phobius"/>
    </source>
</evidence>
<dbReference type="Proteomes" id="UP000077412">
    <property type="component" value="Chromosome"/>
</dbReference>
<feature type="transmembrane region" description="Helical" evidence="1">
    <location>
        <begin position="25"/>
        <end position="42"/>
    </location>
</feature>
<dbReference type="KEGG" id="far:ABE41_019375"/>
<dbReference type="RefSeq" id="WP_066293993.1">
    <property type="nucleotide sequence ID" value="NZ_CP016761.1"/>
</dbReference>
<organism evidence="2 3">
    <name type="scientific">Fictibacillus arsenicus</name>
    <dbReference type="NCBI Taxonomy" id="255247"/>
    <lineage>
        <taxon>Bacteria</taxon>
        <taxon>Bacillati</taxon>
        <taxon>Bacillota</taxon>
        <taxon>Bacilli</taxon>
        <taxon>Bacillales</taxon>
        <taxon>Fictibacillaceae</taxon>
        <taxon>Fictibacillus</taxon>
    </lineage>
</organism>
<feature type="transmembrane region" description="Helical" evidence="1">
    <location>
        <begin position="62"/>
        <end position="79"/>
    </location>
</feature>
<evidence type="ECO:0000313" key="2">
    <source>
        <dbReference type="EMBL" id="ANX14180.1"/>
    </source>
</evidence>
<evidence type="ECO:0000313" key="3">
    <source>
        <dbReference type="Proteomes" id="UP000077412"/>
    </source>
</evidence>
<dbReference type="InterPro" id="IPR048147">
    <property type="entry name" value="CBO0543-like"/>
</dbReference>
<reference evidence="2 3" key="1">
    <citation type="submission" date="2016-08" db="EMBL/GenBank/DDBJ databases">
        <title>Complete genome sequence of Fictibacillus arsenicus G25-54, a strain with toxicity to nematodes and a potential arsenic-resistance activity.</title>
        <authorList>
            <person name="Zheng Z."/>
        </authorList>
    </citation>
    <scope>NUCLEOTIDE SEQUENCE [LARGE SCALE GENOMIC DNA]</scope>
    <source>
        <strain evidence="2 3">G25-54</strain>
    </source>
</reference>
<keyword evidence="1" id="KW-0472">Membrane</keyword>
<dbReference type="EMBL" id="CP016761">
    <property type="protein sequence ID" value="ANX14180.1"/>
    <property type="molecule type" value="Genomic_DNA"/>
</dbReference>
<feature type="transmembrane region" description="Helical" evidence="1">
    <location>
        <begin position="91"/>
        <end position="108"/>
    </location>
</feature>
<keyword evidence="1" id="KW-1133">Transmembrane helix</keyword>
<name>A0A1B1Z9R3_9BACL</name>
<feature type="transmembrane region" description="Helical" evidence="1">
    <location>
        <begin position="120"/>
        <end position="138"/>
    </location>
</feature>
<dbReference type="STRING" id="255247.ABE41_019375"/>
<dbReference type="OrthoDB" id="1730091at2"/>
<keyword evidence="1" id="KW-0812">Transmembrane</keyword>
<keyword evidence="3" id="KW-1185">Reference proteome</keyword>
<dbReference type="AlphaFoldDB" id="A0A1B1Z9R3"/>
<sequence length="169" mass="20541">MNILIAGIALIIGWKWGDWRNWEKYYSTILFMIIGNFLYNILTYNHPMWLYEEAFLPNHTMIEMVHSFVVFPVTVLVFLPHFPENNLFKKIVYILRWVAIFISAEWILSKLEYFSYHNGWSIVWSVLFNMVMFTLLRIHFKRPLLAWIISVFIVLFFMIFFNVPIEKMR</sequence>
<accession>A0A1B1Z9R3</accession>
<proteinExistence type="predicted"/>
<feature type="transmembrane region" description="Helical" evidence="1">
    <location>
        <begin position="145"/>
        <end position="165"/>
    </location>
</feature>
<gene>
    <name evidence="2" type="ORF">ABE41_019375</name>
</gene>
<dbReference type="NCBIfam" id="NF041644">
    <property type="entry name" value="CBO0543_fam"/>
    <property type="match status" value="1"/>
</dbReference>
<protein>
    <submittedName>
        <fullName evidence="2">Uncharacterized protein</fullName>
    </submittedName>
</protein>